<dbReference type="Proteomes" id="UP000190150">
    <property type="component" value="Unassembled WGS sequence"/>
</dbReference>
<name>A0A1T5GBC6_9SPHI</name>
<dbReference type="EMBL" id="FUZF01000023">
    <property type="protein sequence ID" value="SKC05735.1"/>
    <property type="molecule type" value="Genomic_DNA"/>
</dbReference>
<keyword evidence="4 7" id="KW-0812">Transmembrane</keyword>
<keyword evidence="6 7" id="KW-0472">Membrane</keyword>
<accession>A0A1T5GBC6</accession>
<reference evidence="9" key="1">
    <citation type="submission" date="2017-02" db="EMBL/GenBank/DDBJ databases">
        <authorList>
            <person name="Varghese N."/>
            <person name="Submissions S."/>
        </authorList>
    </citation>
    <scope>NUCLEOTIDE SEQUENCE [LARGE SCALE GENOMIC DNA]</scope>
    <source>
        <strain evidence="9">DSM 24091</strain>
    </source>
</reference>
<evidence type="ECO:0000256" key="4">
    <source>
        <dbReference type="ARBA" id="ARBA00022692"/>
    </source>
</evidence>
<evidence type="ECO:0000256" key="7">
    <source>
        <dbReference type="SAM" id="Phobius"/>
    </source>
</evidence>
<evidence type="ECO:0000313" key="9">
    <source>
        <dbReference type="Proteomes" id="UP000190150"/>
    </source>
</evidence>
<dbReference type="AlphaFoldDB" id="A0A1T5GBC6"/>
<comment type="similarity">
    <text evidence="2">Belongs to the DoxX family.</text>
</comment>
<dbReference type="PANTHER" id="PTHR33452:SF1">
    <property type="entry name" value="INNER MEMBRANE PROTEIN YPHA-RELATED"/>
    <property type="match status" value="1"/>
</dbReference>
<dbReference type="InterPro" id="IPR051907">
    <property type="entry name" value="DoxX-like_oxidoreductase"/>
</dbReference>
<evidence type="ECO:0000256" key="6">
    <source>
        <dbReference type="ARBA" id="ARBA00023136"/>
    </source>
</evidence>
<keyword evidence="9" id="KW-1185">Reference proteome</keyword>
<feature type="transmembrane region" description="Helical" evidence="7">
    <location>
        <begin position="58"/>
        <end position="77"/>
    </location>
</feature>
<evidence type="ECO:0000256" key="5">
    <source>
        <dbReference type="ARBA" id="ARBA00022989"/>
    </source>
</evidence>
<keyword evidence="5 7" id="KW-1133">Transmembrane helix</keyword>
<evidence type="ECO:0000256" key="2">
    <source>
        <dbReference type="ARBA" id="ARBA00006679"/>
    </source>
</evidence>
<feature type="transmembrane region" description="Helical" evidence="7">
    <location>
        <begin position="84"/>
        <end position="106"/>
    </location>
</feature>
<organism evidence="8 9">
    <name type="scientific">Sphingobacterium nematocida</name>
    <dbReference type="NCBI Taxonomy" id="1513896"/>
    <lineage>
        <taxon>Bacteria</taxon>
        <taxon>Pseudomonadati</taxon>
        <taxon>Bacteroidota</taxon>
        <taxon>Sphingobacteriia</taxon>
        <taxon>Sphingobacteriales</taxon>
        <taxon>Sphingobacteriaceae</taxon>
        <taxon>Sphingobacterium</taxon>
    </lineage>
</organism>
<comment type="subcellular location">
    <subcellularLocation>
        <location evidence="1">Cell membrane</location>
        <topology evidence="1">Multi-pass membrane protein</topology>
    </subcellularLocation>
</comment>
<gene>
    <name evidence="8" type="ORF">SAMN05660841_03929</name>
</gene>
<proteinExistence type="inferred from homology"/>
<feature type="transmembrane region" description="Helical" evidence="7">
    <location>
        <begin position="112"/>
        <end position="135"/>
    </location>
</feature>
<evidence type="ECO:0000313" key="8">
    <source>
        <dbReference type="EMBL" id="SKC05735.1"/>
    </source>
</evidence>
<dbReference type="RefSeq" id="WP_079645577.1">
    <property type="nucleotide sequence ID" value="NZ_FUZF01000023.1"/>
</dbReference>
<dbReference type="PANTHER" id="PTHR33452">
    <property type="entry name" value="OXIDOREDUCTASE CATD-RELATED"/>
    <property type="match status" value="1"/>
</dbReference>
<dbReference type="GO" id="GO:0005886">
    <property type="term" value="C:plasma membrane"/>
    <property type="evidence" value="ECO:0007669"/>
    <property type="project" value="UniProtKB-SubCell"/>
</dbReference>
<feature type="transmembrane region" description="Helical" evidence="7">
    <location>
        <begin position="21"/>
        <end position="38"/>
    </location>
</feature>
<dbReference type="Pfam" id="PF07681">
    <property type="entry name" value="DoxX"/>
    <property type="match status" value="1"/>
</dbReference>
<evidence type="ECO:0000256" key="1">
    <source>
        <dbReference type="ARBA" id="ARBA00004651"/>
    </source>
</evidence>
<protein>
    <submittedName>
        <fullName evidence="8">Uncharacterized membrane protein YphA, DoxX/SURF4 family</fullName>
    </submittedName>
</protein>
<dbReference type="InterPro" id="IPR032808">
    <property type="entry name" value="DoxX"/>
</dbReference>
<sequence length="148" mass="16853">MNLIHRIEHWGDRHHPQWLDYLRIALGIIILAKGISFVNDQEAVRRLIEQTNFQLSIWGAVHYVVFTHLVGGLFLIFGFQTRLAALLIFPVVVGAVFFVNITSGFSFLNSELWLSILVMILLAVFLVAGSGKFSLDHMMDKPGYRRSI</sequence>
<dbReference type="STRING" id="1513896.SAMN05660841_03929"/>
<dbReference type="OrthoDB" id="680764at2"/>
<evidence type="ECO:0000256" key="3">
    <source>
        <dbReference type="ARBA" id="ARBA00022475"/>
    </source>
</evidence>
<keyword evidence="3" id="KW-1003">Cell membrane</keyword>